<feature type="compositionally biased region" description="Pro residues" evidence="9">
    <location>
        <begin position="130"/>
        <end position="142"/>
    </location>
</feature>
<feature type="compositionally biased region" description="Pro residues" evidence="9">
    <location>
        <begin position="423"/>
        <end position="434"/>
    </location>
</feature>
<comment type="similarity">
    <text evidence="2">Belongs to the TAF4 family.</text>
</comment>
<feature type="region of interest" description="Disordered" evidence="9">
    <location>
        <begin position="452"/>
        <end position="496"/>
    </location>
</feature>
<accession>A0ABR3R219</accession>
<evidence type="ECO:0000256" key="6">
    <source>
        <dbReference type="ARBA" id="ARBA00023242"/>
    </source>
</evidence>
<feature type="compositionally biased region" description="Polar residues" evidence="9">
    <location>
        <begin position="35"/>
        <end position="48"/>
    </location>
</feature>
<evidence type="ECO:0000313" key="12">
    <source>
        <dbReference type="Proteomes" id="UP001521222"/>
    </source>
</evidence>
<comment type="subcellular location">
    <subcellularLocation>
        <location evidence="1">Nucleus</location>
    </subcellularLocation>
</comment>
<feature type="compositionally biased region" description="Low complexity" evidence="9">
    <location>
        <begin position="1"/>
        <end position="14"/>
    </location>
</feature>
<feature type="compositionally biased region" description="Low complexity" evidence="9">
    <location>
        <begin position="111"/>
        <end position="129"/>
    </location>
</feature>
<feature type="region of interest" description="Disordered" evidence="9">
    <location>
        <begin position="536"/>
        <end position="566"/>
    </location>
</feature>
<evidence type="ECO:0000256" key="9">
    <source>
        <dbReference type="SAM" id="MobiDB-lite"/>
    </source>
</evidence>
<keyword evidence="6" id="KW-0539">Nucleus</keyword>
<organism evidence="11 12">
    <name type="scientific">Nothophoma quercina</name>
    <dbReference type="NCBI Taxonomy" id="749835"/>
    <lineage>
        <taxon>Eukaryota</taxon>
        <taxon>Fungi</taxon>
        <taxon>Dikarya</taxon>
        <taxon>Ascomycota</taxon>
        <taxon>Pezizomycotina</taxon>
        <taxon>Dothideomycetes</taxon>
        <taxon>Pleosporomycetidae</taxon>
        <taxon>Pleosporales</taxon>
        <taxon>Pleosporineae</taxon>
        <taxon>Didymellaceae</taxon>
        <taxon>Nothophoma</taxon>
    </lineage>
</organism>
<feature type="compositionally biased region" description="Polar residues" evidence="9">
    <location>
        <begin position="89"/>
        <end position="102"/>
    </location>
</feature>
<keyword evidence="4" id="KW-0805">Transcription regulation</keyword>
<evidence type="ECO:0000313" key="11">
    <source>
        <dbReference type="EMBL" id="KAL1598258.1"/>
    </source>
</evidence>
<name>A0ABR3R219_9PLEO</name>
<evidence type="ECO:0000256" key="2">
    <source>
        <dbReference type="ARBA" id="ARBA00006178"/>
    </source>
</evidence>
<evidence type="ECO:0000259" key="10">
    <source>
        <dbReference type="Pfam" id="PF05236"/>
    </source>
</evidence>
<feature type="compositionally biased region" description="Low complexity" evidence="9">
    <location>
        <begin position="401"/>
        <end position="412"/>
    </location>
</feature>
<keyword evidence="5" id="KW-0804">Transcription</keyword>
<evidence type="ECO:0000256" key="5">
    <source>
        <dbReference type="ARBA" id="ARBA00023163"/>
    </source>
</evidence>
<gene>
    <name evidence="11" type="ORF">SLS59_006942</name>
</gene>
<dbReference type="Pfam" id="PF05236">
    <property type="entry name" value="TAF4"/>
    <property type="match status" value="1"/>
</dbReference>
<feature type="compositionally biased region" description="Basic and acidic residues" evidence="9">
    <location>
        <begin position="452"/>
        <end position="461"/>
    </location>
</feature>
<feature type="region of interest" description="Disordered" evidence="9">
    <location>
        <begin position="1"/>
        <end position="146"/>
    </location>
</feature>
<sequence>MAQNYNQYPQQYGQHPPPVQTQNLNQQPPRPFSPPSYNQSPNAMSPTMGSGIPPAKRQRLSPNPTSPAPYQSPFAAPSYPMSPYASSPQNTGYLSLPQSPANTQPPPFHQPQPYQHPNNMAQQQQQQQQQPPPPSSMPPPKVPYSKATDNAELEKANARDLDVNNISDVLTGSGIDLRAEEDNLLHSYGNRSGYGTSFNSQATGSTISPHGSFNNWSQQSSHGAFQGSGLLSQSVSQEQHEAEFLRKHDQAARILNESAQQCLTDPFCDANVLRHRMARRAYENGIQVNVDGLFDKIPDKTPRDVTRTTQNGANGEQIVGLEAASLLNQNAPLVEILSLLSLAAEERIRTIVEDSFALSQGRQNTSHGLIPPQMLDIAVKEADAEQKMAPPTNVLRTPWEAPTSATSPTTTANKGLPNAARLPTPPTEAPPTPQPTLQNVNHIANALKRRVREDEQYEKDRLRKRLQRQQGKSAAAADKEELAPLPIPEKITKKQRDAMNKAGQTEDVLHRKANETAALALGGGRKKKYSWMTGGSGGGGGAGASGASTPARQAPGTGGSGAATPAAATTEIGLRAKKRNYGANIENTEIGEKIQVRDLIHVLEDDGREKKTLTLILARLKNTEKDEGRTVELDRRLPTAAAGAR</sequence>
<reference evidence="11 12" key="1">
    <citation type="submission" date="2024-02" db="EMBL/GenBank/DDBJ databases">
        <title>De novo assembly and annotation of 12 fungi associated with fruit tree decline syndrome in Ontario, Canada.</title>
        <authorList>
            <person name="Sulman M."/>
            <person name="Ellouze W."/>
            <person name="Ilyukhin E."/>
        </authorList>
    </citation>
    <scope>NUCLEOTIDE SEQUENCE [LARGE SCALE GENOMIC DNA]</scope>
    <source>
        <strain evidence="11 12">M97-236</strain>
    </source>
</reference>
<comment type="function">
    <text evidence="7">Functions as a component of the DNA-binding general transcription factor complex TFIID. Binding of TFIID to a promoter (with or without TATA element) is the initial step in pre-initiation complex (PIC) formation. TFIID plays a key role in the regulation of gene expression by RNA polymerase II through different activities such as transcription activator interaction, core promoter recognition and selectivity, TFIIA and TFIIB interaction, chromatin modification (histone acetylation by TAF1), facilitation of DNA opening and initiation of transcription.</text>
</comment>
<evidence type="ECO:0000256" key="3">
    <source>
        <dbReference type="ARBA" id="ARBA00017306"/>
    </source>
</evidence>
<evidence type="ECO:0000256" key="7">
    <source>
        <dbReference type="ARBA" id="ARBA00025346"/>
    </source>
</evidence>
<comment type="caution">
    <text evidence="11">The sequence shown here is derived from an EMBL/GenBank/DDBJ whole genome shotgun (WGS) entry which is preliminary data.</text>
</comment>
<dbReference type="EMBL" id="JAKIXB020000023">
    <property type="protein sequence ID" value="KAL1598258.1"/>
    <property type="molecule type" value="Genomic_DNA"/>
</dbReference>
<protein>
    <recommendedName>
        <fullName evidence="3">Transcription initiation factor TFIID subunit 4</fullName>
    </recommendedName>
    <alternativeName>
        <fullName evidence="8">TBP-associated factor 4</fullName>
    </alternativeName>
</protein>
<dbReference type="Proteomes" id="UP001521222">
    <property type="component" value="Unassembled WGS sequence"/>
</dbReference>
<dbReference type="InterPro" id="IPR007900">
    <property type="entry name" value="TAF4_C"/>
</dbReference>
<proteinExistence type="inferred from homology"/>
<feature type="compositionally biased region" description="Low complexity" evidence="9">
    <location>
        <begin position="72"/>
        <end position="88"/>
    </location>
</feature>
<evidence type="ECO:0000256" key="4">
    <source>
        <dbReference type="ARBA" id="ARBA00023015"/>
    </source>
</evidence>
<feature type="domain" description="Transcription initiation factor TFIID component TAF4 C-terminal" evidence="10">
    <location>
        <begin position="335"/>
        <end position="613"/>
    </location>
</feature>
<evidence type="ECO:0000256" key="8">
    <source>
        <dbReference type="ARBA" id="ARBA00031747"/>
    </source>
</evidence>
<feature type="region of interest" description="Disordered" evidence="9">
    <location>
        <begin position="394"/>
        <end position="436"/>
    </location>
</feature>
<keyword evidence="12" id="KW-1185">Reference proteome</keyword>
<evidence type="ECO:0000256" key="1">
    <source>
        <dbReference type="ARBA" id="ARBA00004123"/>
    </source>
</evidence>